<dbReference type="AlphaFoldDB" id="A0A1J4K616"/>
<dbReference type="VEuPathDB" id="TrichDB:TRFO_27531"/>
<sequence>MNMNIPMNLPPNPIKPEQNQKPITLSLTGNPPQNNYTPIVFRPLKDNGSTEFRPTRSFDHSLLISNNNFNQKRPRFEMRLPYSKVSGSSAQKIAPTKPFSHQTYNYNLVFTNNLSVFFNKYKEELGINISTESATAILTLVVQQLHDILLHSIQASRQRTNVYMPPVTERDITGSQMIKQHFLNLELYYSNKIRQRAFNTADMNGKEPYEPYFFQKFDTKKADIFSQDFNNEWIEQRQQNSRIFHSMRQRGIIFGKVAKETEKTYFEEIDNIVNSLKGLATKPAPYNPKAAEIFARAEEEVKKQSSRQITPKDIFEGLSRMPVLIQAEIPRWQLSYFDHKSERCSGED</sequence>
<dbReference type="EMBL" id="MLAK01000777">
    <property type="protein sequence ID" value="OHT04909.1"/>
    <property type="molecule type" value="Genomic_DNA"/>
</dbReference>
<accession>A0A1J4K616</accession>
<name>A0A1J4K616_9EUKA</name>
<evidence type="ECO:0000313" key="1">
    <source>
        <dbReference type="EMBL" id="OHT04909.1"/>
    </source>
</evidence>
<evidence type="ECO:0000313" key="2">
    <source>
        <dbReference type="Proteomes" id="UP000179807"/>
    </source>
</evidence>
<dbReference type="RefSeq" id="XP_068358045.1">
    <property type="nucleotide sequence ID" value="XM_068505610.1"/>
</dbReference>
<dbReference type="OrthoDB" id="10592768at2759"/>
<gene>
    <name evidence="1" type="ORF">TRFO_27531</name>
</gene>
<dbReference type="Proteomes" id="UP000179807">
    <property type="component" value="Unassembled WGS sequence"/>
</dbReference>
<organism evidence="1 2">
    <name type="scientific">Tritrichomonas foetus</name>
    <dbReference type="NCBI Taxonomy" id="1144522"/>
    <lineage>
        <taxon>Eukaryota</taxon>
        <taxon>Metamonada</taxon>
        <taxon>Parabasalia</taxon>
        <taxon>Tritrichomonadida</taxon>
        <taxon>Tritrichomonadidae</taxon>
        <taxon>Tritrichomonas</taxon>
    </lineage>
</organism>
<keyword evidence="2" id="KW-1185">Reference proteome</keyword>
<protein>
    <submittedName>
        <fullName evidence="1">Uncharacterized protein</fullName>
    </submittedName>
</protein>
<dbReference type="GeneID" id="94840314"/>
<reference evidence="1" key="1">
    <citation type="submission" date="2016-10" db="EMBL/GenBank/DDBJ databases">
        <authorList>
            <person name="Benchimol M."/>
            <person name="Almeida L.G."/>
            <person name="Vasconcelos A.T."/>
            <person name="Perreira-Neves A."/>
            <person name="Rosa I.A."/>
            <person name="Tasca T."/>
            <person name="Bogo M.R."/>
            <person name="de Souza W."/>
        </authorList>
    </citation>
    <scope>NUCLEOTIDE SEQUENCE [LARGE SCALE GENOMIC DNA]</scope>
    <source>
        <strain evidence="1">K</strain>
    </source>
</reference>
<comment type="caution">
    <text evidence="1">The sequence shown here is derived from an EMBL/GenBank/DDBJ whole genome shotgun (WGS) entry which is preliminary data.</text>
</comment>
<proteinExistence type="predicted"/>